<feature type="transmembrane region" description="Helical" evidence="8">
    <location>
        <begin position="254"/>
        <end position="278"/>
    </location>
</feature>
<evidence type="ECO:0000256" key="6">
    <source>
        <dbReference type="ARBA" id="ARBA00023136"/>
    </source>
</evidence>
<evidence type="ECO:0000256" key="7">
    <source>
        <dbReference type="ARBA" id="ARBA00024033"/>
    </source>
</evidence>
<feature type="transmembrane region" description="Helical" evidence="8">
    <location>
        <begin position="113"/>
        <end position="140"/>
    </location>
</feature>
<feature type="transmembrane region" description="Helical" evidence="8">
    <location>
        <begin position="50"/>
        <end position="69"/>
    </location>
</feature>
<feature type="transmembrane region" description="Helical" evidence="8">
    <location>
        <begin position="181"/>
        <end position="205"/>
    </location>
</feature>
<sequence length="425" mass="45499">MRIAALAAAWLASRAWLLWLLHGSQAWVTGDVLYFFQSLWAMSDRGLSQTLVEYPVPAVGALGVPWWVAESLGDVRQYQNLLFAAALATDLAFTVLLYVVARGPVRWLPPATWIAAVLLLGSTTLARFDLLPGILCGLAVLVVNRWPAASGVLAAVATGIKLWPGLIVPALLGHARSWHRVLAAGAATGAALVAISWVLGGWDRLVSPLAYQVDRGLQVESVLATPAVVAWWLVPDTWEVAYQSSKSFEVSGPAVPALLTVSAVASVLYLAGLGFLWWQLGDLVRRGRRIDTATTVWLVLASVSGFVVVGKVLSPQYLLWLAPTAAAGLAIADSSRLRSWTGWLLVAAGLTQVVFPWHYGALTTGHGDVALTVLSLAARNLLLAWLFAVATAAAWRGIRAAQRGSALDRQPSGLPGERYDERTAR</sequence>
<keyword evidence="2" id="KW-1003">Cell membrane</keyword>
<feature type="transmembrane region" description="Helical" evidence="8">
    <location>
        <begin position="81"/>
        <end position="101"/>
    </location>
</feature>
<dbReference type="GO" id="GO:0005886">
    <property type="term" value="C:plasma membrane"/>
    <property type="evidence" value="ECO:0007669"/>
    <property type="project" value="UniProtKB-SubCell"/>
</dbReference>
<accession>A0A7G9RDJ3</accession>
<keyword evidence="3" id="KW-0808">Transferase</keyword>
<organism evidence="9 10">
    <name type="scientific">Nocardioides mesophilus</name>
    <dbReference type="NCBI Taxonomy" id="433659"/>
    <lineage>
        <taxon>Bacteria</taxon>
        <taxon>Bacillati</taxon>
        <taxon>Actinomycetota</taxon>
        <taxon>Actinomycetes</taxon>
        <taxon>Propionibacteriales</taxon>
        <taxon>Nocardioidaceae</taxon>
        <taxon>Nocardioides</taxon>
    </lineage>
</organism>
<dbReference type="AlphaFoldDB" id="A0A7G9RDJ3"/>
<evidence type="ECO:0000313" key="10">
    <source>
        <dbReference type="Proteomes" id="UP000515947"/>
    </source>
</evidence>
<dbReference type="KEGG" id="nmes:H9L09_04400"/>
<dbReference type="Proteomes" id="UP000515947">
    <property type="component" value="Chromosome"/>
</dbReference>
<gene>
    <name evidence="9" type="ORF">H9L09_04400</name>
</gene>
<protein>
    <submittedName>
        <fullName evidence="9">DUF2029 domain-containing protein</fullName>
    </submittedName>
</protein>
<evidence type="ECO:0000256" key="5">
    <source>
        <dbReference type="ARBA" id="ARBA00022989"/>
    </source>
</evidence>
<evidence type="ECO:0000256" key="2">
    <source>
        <dbReference type="ARBA" id="ARBA00022475"/>
    </source>
</evidence>
<keyword evidence="6 8" id="KW-0472">Membrane</keyword>
<reference evidence="9 10" key="1">
    <citation type="submission" date="2020-08" db="EMBL/GenBank/DDBJ databases">
        <title>Genome sequence of Nocardioides mesophilus KACC 16243T.</title>
        <authorList>
            <person name="Hyun D.-W."/>
            <person name="Bae J.-W."/>
        </authorList>
    </citation>
    <scope>NUCLEOTIDE SEQUENCE [LARGE SCALE GENOMIC DNA]</scope>
    <source>
        <strain evidence="9 10">KACC 16243</strain>
    </source>
</reference>
<feature type="transmembrane region" description="Helical" evidence="8">
    <location>
        <begin position="371"/>
        <end position="395"/>
    </location>
</feature>
<dbReference type="RefSeq" id="WP_187579509.1">
    <property type="nucleotide sequence ID" value="NZ_CP060713.1"/>
</dbReference>
<feature type="transmembrane region" description="Helical" evidence="8">
    <location>
        <begin position="340"/>
        <end position="359"/>
    </location>
</feature>
<evidence type="ECO:0000256" key="8">
    <source>
        <dbReference type="SAM" id="Phobius"/>
    </source>
</evidence>
<dbReference type="EMBL" id="CP060713">
    <property type="protein sequence ID" value="QNN53668.1"/>
    <property type="molecule type" value="Genomic_DNA"/>
</dbReference>
<evidence type="ECO:0000313" key="9">
    <source>
        <dbReference type="EMBL" id="QNN53668.1"/>
    </source>
</evidence>
<name>A0A7G9RDJ3_9ACTN</name>
<evidence type="ECO:0000256" key="3">
    <source>
        <dbReference type="ARBA" id="ARBA00022679"/>
    </source>
</evidence>
<dbReference type="Pfam" id="PF09594">
    <property type="entry name" value="GT87"/>
    <property type="match status" value="1"/>
</dbReference>
<evidence type="ECO:0000256" key="1">
    <source>
        <dbReference type="ARBA" id="ARBA00004651"/>
    </source>
</evidence>
<feature type="transmembrane region" description="Helical" evidence="8">
    <location>
        <begin position="152"/>
        <end position="175"/>
    </location>
</feature>
<keyword evidence="10" id="KW-1185">Reference proteome</keyword>
<keyword evidence="5 8" id="KW-1133">Transmembrane helix</keyword>
<keyword evidence="4 8" id="KW-0812">Transmembrane</keyword>
<comment type="subcellular location">
    <subcellularLocation>
        <location evidence="1">Cell membrane</location>
        <topology evidence="1">Multi-pass membrane protein</topology>
    </subcellularLocation>
</comment>
<feature type="transmembrane region" description="Helical" evidence="8">
    <location>
        <begin position="290"/>
        <end position="310"/>
    </location>
</feature>
<dbReference type="GO" id="GO:0016758">
    <property type="term" value="F:hexosyltransferase activity"/>
    <property type="evidence" value="ECO:0007669"/>
    <property type="project" value="InterPro"/>
</dbReference>
<comment type="similarity">
    <text evidence="7">Belongs to the glycosyltransferase 87 family.</text>
</comment>
<dbReference type="InterPro" id="IPR018584">
    <property type="entry name" value="GT87"/>
</dbReference>
<proteinExistence type="inferred from homology"/>
<feature type="transmembrane region" description="Helical" evidence="8">
    <location>
        <begin position="316"/>
        <end position="333"/>
    </location>
</feature>
<evidence type="ECO:0000256" key="4">
    <source>
        <dbReference type="ARBA" id="ARBA00022692"/>
    </source>
</evidence>